<proteinExistence type="predicted"/>
<dbReference type="VEuPathDB" id="VectorBase:AARA003674"/>
<dbReference type="SUPFAM" id="SSF55729">
    <property type="entry name" value="Acyl-CoA N-acyltransferases (Nat)"/>
    <property type="match status" value="1"/>
</dbReference>
<dbReference type="EMBL" id="APCN01001615">
    <property type="status" value="NOT_ANNOTATED_CDS"/>
    <property type="molecule type" value="Genomic_DNA"/>
</dbReference>
<dbReference type="EnsemblMetazoa" id="AARA003674-RA">
    <property type="protein sequence ID" value="AARA003674-PA"/>
    <property type="gene ID" value="AARA003674"/>
</dbReference>
<dbReference type="Gene3D" id="3.40.630.30">
    <property type="match status" value="2"/>
</dbReference>
<evidence type="ECO:0000313" key="1">
    <source>
        <dbReference type="EnsemblMetazoa" id="AARA003674-PA"/>
    </source>
</evidence>
<dbReference type="InterPro" id="IPR016181">
    <property type="entry name" value="Acyl_CoA_acyltransferase"/>
</dbReference>
<name>A0A182HQY1_ANOAR</name>
<dbReference type="InterPro" id="IPR041506">
    <property type="entry name" value="DUF5645"/>
</dbReference>
<dbReference type="AlphaFoldDB" id="A0A182HQY1"/>
<sequence>MGDTMEPLRPASTEEIKQLIENYQEKIPEHVQFVLILQNILRINKTIPEHIREELSHRVQKTIYIPTGGNFNQSATFVAISREEDLYIMAHSLESPPYELCNAIRTTKYIKWNLKPVFVIGGAKELQTEIHNKAFEFKLKVHTSDFINYWIPPNEASKLEVVVPNEVQLKPLEKMHGKQINDWWPYRYKTSQSYIESAIQYNGSLGLFDKVSGNLVACVFKNDLDGIAHLYTVPHCSNRGYGSTLVKAMTHLIAHDHKQHVQTFISSNNEKSIRIFEKLGFLPVNNIQWLVMD</sequence>
<dbReference type="PANTHER" id="PTHR20958">
    <property type="entry name" value="GLYCINE N-ACYLTRANSFERASE-LIKE PROTEIN"/>
    <property type="match status" value="1"/>
</dbReference>
<dbReference type="Pfam" id="PF08445">
    <property type="entry name" value="FR47"/>
    <property type="match status" value="1"/>
</dbReference>
<protein>
    <submittedName>
        <fullName evidence="1">Uncharacterized protein</fullName>
    </submittedName>
</protein>
<dbReference type="InterPro" id="IPR013653">
    <property type="entry name" value="GCN5-like_dom"/>
</dbReference>
<dbReference type="PANTHER" id="PTHR20958:SF6">
    <property type="entry name" value="GLYCINE N-ACYLTRANSFERASE-LIKE PROTEIN"/>
    <property type="match status" value="1"/>
</dbReference>
<reference evidence="1" key="1">
    <citation type="submission" date="2022-08" db="UniProtKB">
        <authorList>
            <consortium name="EnsemblMetazoa"/>
        </authorList>
    </citation>
    <scope>IDENTIFICATION</scope>
    <source>
        <strain evidence="1">Dongola</strain>
    </source>
</reference>
<dbReference type="PROSITE" id="PS51186">
    <property type="entry name" value="GNAT"/>
    <property type="match status" value="1"/>
</dbReference>
<evidence type="ECO:0000313" key="2">
    <source>
        <dbReference type="Proteomes" id="UP000075840"/>
    </source>
</evidence>
<dbReference type="Proteomes" id="UP000075840">
    <property type="component" value="Unassembled WGS sequence"/>
</dbReference>
<dbReference type="InterPro" id="IPR000182">
    <property type="entry name" value="GNAT_dom"/>
</dbReference>
<organism evidence="1 2">
    <name type="scientific">Anopheles arabiensis</name>
    <name type="common">Mosquito</name>
    <dbReference type="NCBI Taxonomy" id="7173"/>
    <lineage>
        <taxon>Eukaryota</taxon>
        <taxon>Metazoa</taxon>
        <taxon>Ecdysozoa</taxon>
        <taxon>Arthropoda</taxon>
        <taxon>Hexapoda</taxon>
        <taxon>Insecta</taxon>
        <taxon>Pterygota</taxon>
        <taxon>Neoptera</taxon>
        <taxon>Endopterygota</taxon>
        <taxon>Diptera</taxon>
        <taxon>Nematocera</taxon>
        <taxon>Culicoidea</taxon>
        <taxon>Culicidae</taxon>
        <taxon>Anophelinae</taxon>
        <taxon>Anopheles</taxon>
    </lineage>
</organism>
<keyword evidence="2" id="KW-1185">Reference proteome</keyword>
<dbReference type="Pfam" id="PF18713">
    <property type="entry name" value="DUF5645"/>
    <property type="match status" value="1"/>
</dbReference>
<dbReference type="VEuPathDB" id="VectorBase:AARA21_015424"/>
<dbReference type="GO" id="GO:0016747">
    <property type="term" value="F:acyltransferase activity, transferring groups other than amino-acyl groups"/>
    <property type="evidence" value="ECO:0007669"/>
    <property type="project" value="InterPro"/>
</dbReference>
<accession>A0A182HQY1</accession>
<dbReference type="InterPro" id="IPR053225">
    <property type="entry name" value="Acyl-CoA_N-acyltransferase"/>
</dbReference>